<dbReference type="KEGG" id="fox:FOXG_18332"/>
<accession>A0A0J9UF89</accession>
<evidence type="ECO:0000313" key="2">
    <source>
        <dbReference type="EMBL" id="KNA98073.1"/>
    </source>
</evidence>
<gene>
    <name evidence="2" type="ORF">FOXG_18332</name>
</gene>
<sequence length="147" mass="16269">MEAIGFCMCFSVWGLLALNIDESRAPETLFLDISVQRVLGGTGPDPVEPWATSYVDAVRDGRLGDAIWARYHIFGNVVDGKLEDGSTVLDSIEEEAMRYKKLASKEWADAVVLYKQTSSADTHPEVIEVIFRVDKKDVSQIQVSESG</sequence>
<proteinExistence type="predicted"/>
<dbReference type="AlphaFoldDB" id="A0A0J9UF89"/>
<protein>
    <submittedName>
        <fullName evidence="2">Uncharacterized protein</fullName>
    </submittedName>
</protein>
<dbReference type="OrthoDB" id="5100247at2759"/>
<evidence type="ECO:0000256" key="1">
    <source>
        <dbReference type="SAM" id="SignalP"/>
    </source>
</evidence>
<name>A0A0J9UF89_FUSO4</name>
<reference evidence="2" key="1">
    <citation type="submission" date="2007-04" db="EMBL/GenBank/DDBJ databases">
        <authorList>
            <consortium name="The Broad Institute Genome Sequencing Platform"/>
            <person name="Birren B."/>
            <person name="Lander E."/>
            <person name="Galagan J."/>
            <person name="Nusbaum C."/>
            <person name="Devon K."/>
            <person name="Ma L.-J."/>
            <person name="Jaffe D."/>
            <person name="Butler J."/>
            <person name="Alvarez P."/>
            <person name="Gnerre S."/>
            <person name="Grabherr M."/>
            <person name="Kleber M."/>
            <person name="Mauceli E."/>
            <person name="Brockman W."/>
            <person name="MacCallum I.A."/>
            <person name="Young S."/>
            <person name="LaButti K."/>
            <person name="DeCaprio D."/>
            <person name="Crawford M."/>
            <person name="Koehrsen M."/>
            <person name="Engels R."/>
            <person name="Montgomery P."/>
            <person name="Pearson M."/>
            <person name="Howarth C."/>
            <person name="Larson L."/>
            <person name="White J."/>
            <person name="O'Leary S."/>
            <person name="Kodira C."/>
            <person name="Zeng Q."/>
            <person name="Yandava C."/>
            <person name="Alvarado L."/>
            <person name="Kistler C."/>
            <person name="Shim W.-B."/>
            <person name="Kang S."/>
            <person name="Woloshuk C."/>
        </authorList>
    </citation>
    <scope>NUCLEOTIDE SEQUENCE</scope>
    <source>
        <strain evidence="2">4287</strain>
    </source>
</reference>
<reference evidence="2" key="2">
    <citation type="journal article" date="2010" name="Nature">
        <title>Comparative genomics reveals mobile pathogenicity chromosomes in Fusarium.</title>
        <authorList>
            <person name="Ma L.J."/>
            <person name="van der Does H.C."/>
            <person name="Borkovich K.A."/>
            <person name="Coleman J.J."/>
            <person name="Daboussi M.J."/>
            <person name="Di Pietro A."/>
            <person name="Dufresne M."/>
            <person name="Freitag M."/>
            <person name="Grabherr M."/>
            <person name="Henrissat B."/>
            <person name="Houterman P.M."/>
            <person name="Kang S."/>
            <person name="Shim W.B."/>
            <person name="Woloshuk C."/>
            <person name="Xie X."/>
            <person name="Xu J.R."/>
            <person name="Antoniw J."/>
            <person name="Baker S.E."/>
            <person name="Bluhm B.H."/>
            <person name="Breakspear A."/>
            <person name="Brown D.W."/>
            <person name="Butchko R.A."/>
            <person name="Chapman S."/>
            <person name="Coulson R."/>
            <person name="Coutinho P.M."/>
            <person name="Danchin E.G."/>
            <person name="Diener A."/>
            <person name="Gale L.R."/>
            <person name="Gardiner D.M."/>
            <person name="Goff S."/>
            <person name="Hammond-Kosack K.E."/>
            <person name="Hilburn K."/>
            <person name="Hua-Van A."/>
            <person name="Jonkers W."/>
            <person name="Kazan K."/>
            <person name="Kodira C.D."/>
            <person name="Koehrsen M."/>
            <person name="Kumar L."/>
            <person name="Lee Y.H."/>
            <person name="Li L."/>
            <person name="Manners J.M."/>
            <person name="Miranda-Saavedra D."/>
            <person name="Mukherjee M."/>
            <person name="Park G."/>
            <person name="Park J."/>
            <person name="Park S.Y."/>
            <person name="Proctor R.H."/>
            <person name="Regev A."/>
            <person name="Ruiz-Roldan M.C."/>
            <person name="Sain D."/>
            <person name="Sakthikumar S."/>
            <person name="Sykes S."/>
            <person name="Schwartz D.C."/>
            <person name="Turgeon B.G."/>
            <person name="Wapinski I."/>
            <person name="Yoder O."/>
            <person name="Young S."/>
            <person name="Zeng Q."/>
            <person name="Zhou S."/>
            <person name="Galagan J."/>
            <person name="Cuomo C.A."/>
            <person name="Kistler H.C."/>
            <person name="Rep M."/>
        </authorList>
    </citation>
    <scope>NUCLEOTIDE SEQUENCE [LARGE SCALE GENOMIC DNA]</scope>
    <source>
        <strain evidence="2">4287</strain>
    </source>
</reference>
<keyword evidence="1" id="KW-0732">Signal</keyword>
<evidence type="ECO:0000313" key="3">
    <source>
        <dbReference type="Proteomes" id="UP000009097"/>
    </source>
</evidence>
<dbReference type="GeneID" id="28959038"/>
<dbReference type="RefSeq" id="XP_018236119.1">
    <property type="nucleotide sequence ID" value="XM_018398401.1"/>
</dbReference>
<dbReference type="VEuPathDB" id="FungiDB:FOXG_18332"/>
<organism evidence="2 3">
    <name type="scientific">Fusarium oxysporum f. sp. lycopersici (strain 4287 / CBS 123668 / FGSC 9935 / NRRL 34936)</name>
    <name type="common">Fusarium vascular wilt of tomato</name>
    <dbReference type="NCBI Taxonomy" id="426428"/>
    <lineage>
        <taxon>Eukaryota</taxon>
        <taxon>Fungi</taxon>
        <taxon>Dikarya</taxon>
        <taxon>Ascomycota</taxon>
        <taxon>Pezizomycotina</taxon>
        <taxon>Sordariomycetes</taxon>
        <taxon>Hypocreomycetidae</taxon>
        <taxon>Hypocreales</taxon>
        <taxon>Nectriaceae</taxon>
        <taxon>Fusarium</taxon>
        <taxon>Fusarium oxysporum species complex</taxon>
    </lineage>
</organism>
<dbReference type="Proteomes" id="UP000009097">
    <property type="component" value="Unassembled WGS sequence"/>
</dbReference>
<feature type="signal peptide" evidence="1">
    <location>
        <begin position="1"/>
        <end position="17"/>
    </location>
</feature>
<dbReference type="EMBL" id="DS231697">
    <property type="protein sequence ID" value="KNA98073.1"/>
    <property type="molecule type" value="Genomic_DNA"/>
</dbReference>
<feature type="chain" id="PRO_5005324207" evidence="1">
    <location>
        <begin position="18"/>
        <end position="147"/>
    </location>
</feature>